<dbReference type="Gene3D" id="3.30.559.10">
    <property type="entry name" value="Chloramphenicol acetyltransferase-like domain"/>
    <property type="match status" value="2"/>
</dbReference>
<dbReference type="Pfam" id="PF02458">
    <property type="entry name" value="Transferase"/>
    <property type="match status" value="2"/>
</dbReference>
<evidence type="ECO:0008006" key="5">
    <source>
        <dbReference type="Google" id="ProtNLM"/>
    </source>
</evidence>
<dbReference type="AlphaFoldDB" id="J4H3R3"/>
<dbReference type="InterPro" id="IPR050317">
    <property type="entry name" value="Plant_Fungal_Acyltransferase"/>
</dbReference>
<accession>J4H3R3</accession>
<sequence length="523" mass="56486">MLANSTSATLDVFVHSRSRIFPRTRPDQPQTVPLSIADSSVVRFTTTATVLFYDAQGTALLPEQLESSLKVTLDSYPQWAGQLEWAPYRPDGDHTERVGRVNLSYGTPSDPGVELVVASSPKHLAEFVPSPLERRSGSKCWNAGATPITTLLPDTDLPLHDLTNFRGLPGLMVQATSFACGAVAIAVKMAHALADAHTLARFTSDWAAVNRAMVAGAPVPILSPVFDPSLLDRAAAGDIDAASPDTVLVERSRALPMHRYDWWTPTTDSPPDIPPGLEPTSAAPPGDPIPFADFDTGPSAHYLLHFTADEVRRMWEEARGARAISRQDALFAHVWMLINRARGLEADGAAVHLNIMLGMRARLAPPLPVSFVGSPLTIARVSMPACEASSGLGTMAERIRATVALFDAPALAALLHDMAHDPALVRTWRACLGRRNVVITSWARLGMYEVDFGSGALPRYVEAVIPSTDGCVHIMEAAPTASSTDGGRLKHWCDDGVDVSLYIAADVAERVLRDPMLRQYSDR</sequence>
<name>J4H3R3_9APHY</name>
<organism evidence="3 4">
    <name type="scientific">Fibroporia radiculosa</name>
    <dbReference type="NCBI Taxonomy" id="599839"/>
    <lineage>
        <taxon>Eukaryota</taxon>
        <taxon>Fungi</taxon>
        <taxon>Dikarya</taxon>
        <taxon>Basidiomycota</taxon>
        <taxon>Agaricomycotina</taxon>
        <taxon>Agaricomycetes</taxon>
        <taxon>Polyporales</taxon>
        <taxon>Fibroporiaceae</taxon>
        <taxon>Fibroporia</taxon>
    </lineage>
</organism>
<dbReference type="PANTHER" id="PTHR31642">
    <property type="entry name" value="TRICHOTHECENE 3-O-ACETYLTRANSFERASE"/>
    <property type="match status" value="1"/>
</dbReference>
<keyword evidence="4" id="KW-1185">Reference proteome</keyword>
<dbReference type="GO" id="GO:0016747">
    <property type="term" value="F:acyltransferase activity, transferring groups other than amino-acyl groups"/>
    <property type="evidence" value="ECO:0007669"/>
    <property type="project" value="TreeGrafter"/>
</dbReference>
<dbReference type="GO" id="GO:0044550">
    <property type="term" value="P:secondary metabolite biosynthetic process"/>
    <property type="evidence" value="ECO:0007669"/>
    <property type="project" value="TreeGrafter"/>
</dbReference>
<keyword evidence="1" id="KW-0808">Transferase</keyword>
<gene>
    <name evidence="3" type="ORF">FIBRA_05839</name>
</gene>
<reference evidence="3 4" key="1">
    <citation type="journal article" date="2012" name="Appl. Environ. Microbiol.">
        <title>Short-read sequencing for genomic analysis of the brown rot fungus Fibroporia radiculosa.</title>
        <authorList>
            <person name="Tang J.D."/>
            <person name="Perkins A.D."/>
            <person name="Sonstegard T.S."/>
            <person name="Schroeder S.G."/>
            <person name="Burgess S.C."/>
            <person name="Diehl S.V."/>
        </authorList>
    </citation>
    <scope>NUCLEOTIDE SEQUENCE [LARGE SCALE GENOMIC DNA]</scope>
    <source>
        <strain evidence="3 4">TFFH 294</strain>
    </source>
</reference>
<evidence type="ECO:0000313" key="4">
    <source>
        <dbReference type="Proteomes" id="UP000006352"/>
    </source>
</evidence>
<evidence type="ECO:0000256" key="1">
    <source>
        <dbReference type="ARBA" id="ARBA00022679"/>
    </source>
</evidence>
<dbReference type="OrthoDB" id="444127at2759"/>
<dbReference type="STRING" id="599839.J4H3R3"/>
<proteinExistence type="predicted"/>
<dbReference type="InParanoid" id="J4H3R3"/>
<dbReference type="GeneID" id="24098605"/>
<dbReference type="Proteomes" id="UP000006352">
    <property type="component" value="Unassembled WGS sequence"/>
</dbReference>
<dbReference type="PANTHER" id="PTHR31642:SF310">
    <property type="entry name" value="FATTY ALCOHOL:CAFFEOYL-COA ACYLTRANSFERASE"/>
    <property type="match status" value="1"/>
</dbReference>
<dbReference type="RefSeq" id="XP_012182977.1">
    <property type="nucleotide sequence ID" value="XM_012327587.1"/>
</dbReference>
<dbReference type="InterPro" id="IPR023213">
    <property type="entry name" value="CAT-like_dom_sf"/>
</dbReference>
<evidence type="ECO:0000256" key="2">
    <source>
        <dbReference type="SAM" id="MobiDB-lite"/>
    </source>
</evidence>
<dbReference type="EMBL" id="HE797124">
    <property type="protein sequence ID" value="CCM03694.1"/>
    <property type="molecule type" value="Genomic_DNA"/>
</dbReference>
<protein>
    <recommendedName>
        <fullName evidence="5">Transferase</fullName>
    </recommendedName>
</protein>
<feature type="region of interest" description="Disordered" evidence="2">
    <location>
        <begin position="265"/>
        <end position="285"/>
    </location>
</feature>
<evidence type="ECO:0000313" key="3">
    <source>
        <dbReference type="EMBL" id="CCM03694.1"/>
    </source>
</evidence>
<dbReference type="HOGENOM" id="CLU_041459_0_0_1"/>